<feature type="transmembrane region" description="Helical" evidence="4">
    <location>
        <begin position="164"/>
        <end position="185"/>
    </location>
</feature>
<proteinExistence type="predicted"/>
<dbReference type="RefSeq" id="WP_116236224.1">
    <property type="nucleotide sequence ID" value="NZ_QRDP01000004.1"/>
</dbReference>
<feature type="transmembrane region" description="Helical" evidence="4">
    <location>
        <begin position="6"/>
        <end position="25"/>
    </location>
</feature>
<evidence type="ECO:0000313" key="7">
    <source>
        <dbReference type="Proteomes" id="UP000256310"/>
    </source>
</evidence>
<dbReference type="GO" id="GO:0000155">
    <property type="term" value="F:phosphorelay sensor kinase activity"/>
    <property type="evidence" value="ECO:0007669"/>
    <property type="project" value="TreeGrafter"/>
</dbReference>
<evidence type="ECO:0000259" key="5">
    <source>
        <dbReference type="PROSITE" id="PS50109"/>
    </source>
</evidence>
<dbReference type="Gene3D" id="3.30.450.40">
    <property type="match status" value="1"/>
</dbReference>
<dbReference type="Proteomes" id="UP000256310">
    <property type="component" value="Unassembled WGS sequence"/>
</dbReference>
<dbReference type="InterPro" id="IPR029016">
    <property type="entry name" value="GAF-like_dom_sf"/>
</dbReference>
<evidence type="ECO:0000256" key="3">
    <source>
        <dbReference type="ARBA" id="ARBA00022553"/>
    </source>
</evidence>
<feature type="transmembrane region" description="Helical" evidence="4">
    <location>
        <begin position="191"/>
        <end position="212"/>
    </location>
</feature>
<keyword evidence="6" id="KW-0808">Transferase</keyword>
<dbReference type="SMART" id="SM00387">
    <property type="entry name" value="HATPase_c"/>
    <property type="match status" value="1"/>
</dbReference>
<feature type="transmembrane region" description="Helical" evidence="4">
    <location>
        <begin position="224"/>
        <end position="244"/>
    </location>
</feature>
<sequence>MVALAGTWSHAIAAVLFGLLALWQFTRHERRVSMAILGIAFLLTAVWAGLAAATDPGSVAARLGETARNLGFLTFMYVLLRRGLGDDRRPFVGLVYIALFLLVVLQVMIDGALALLPGGEELNAIALASMLMLNLCFAIGALLLVHALYTVAAPETRWGIRPTMIGITAMWAYDLNLYTFAWLTGRVPFELLALRGVLMLCLVPTFLFAMRRNVELKVKLSRKVAFRSLSLLAIAGYFLIMFLATELIDIFAGSSAALVQVAIVFLLSVGAITLLPSKRVRAWLRVKIAKHLFEHRYDYRAEWIRFNHTLAQPGSDTDPLDKRIIQALADITEAQGGLLLVRSGDTVLQPGARWSWDDLGAVSATGDSVLGDWLETSGHIVELDPLRCGEHGNPDEIATLVPGWMIAQADAWALVPLIHRDKLAGAVLLRRPRIDRTLDWEDLDLLRIAGRQAASYLAEASSQDALAEARRFDEFNRRFAFILHDIKNLVSQLSLVARNAERHADNPEFRADMIATLQDSVGKMNDLLARLAPKERRRSEAPRPTGVRKLAEQLAEQKGDAHPVHIAAGPEFHAMVDPVRLETALTHLVQNAIDASAPDTPVCLTVDGDREAVRIAIEDRGVGMDAEFVREKLFRPFSSSKSGGFGIGAFEARSLVAEMGGTVDVDSREGEGTCFTISLPAAASDTGLTKRSA</sequence>
<gene>
    <name evidence="6" type="ORF">DFR46_1900</name>
</gene>
<accession>A0A3D9FGU8</accession>
<dbReference type="Pfam" id="PF02518">
    <property type="entry name" value="HATPase_c"/>
    <property type="match status" value="1"/>
</dbReference>
<dbReference type="SUPFAM" id="SSF55874">
    <property type="entry name" value="ATPase domain of HSP90 chaperone/DNA topoisomerase II/histidine kinase"/>
    <property type="match status" value="1"/>
</dbReference>
<feature type="transmembrane region" description="Helical" evidence="4">
    <location>
        <begin position="91"/>
        <end position="116"/>
    </location>
</feature>
<feature type="transmembrane region" description="Helical" evidence="4">
    <location>
        <begin position="250"/>
        <end position="275"/>
    </location>
</feature>
<dbReference type="OrthoDB" id="9785691at2"/>
<evidence type="ECO:0000256" key="4">
    <source>
        <dbReference type="SAM" id="Phobius"/>
    </source>
</evidence>
<evidence type="ECO:0000313" key="6">
    <source>
        <dbReference type="EMBL" id="RED16868.1"/>
    </source>
</evidence>
<comment type="catalytic activity">
    <reaction evidence="1">
        <text>ATP + protein L-histidine = ADP + protein N-phospho-L-histidine.</text>
        <dbReference type="EC" id="2.7.13.3"/>
    </reaction>
</comment>
<keyword evidence="7" id="KW-1185">Reference proteome</keyword>
<organism evidence="6 7">
    <name type="scientific">Parasphingopyxis lamellibrachiae</name>
    <dbReference type="NCBI Taxonomy" id="680125"/>
    <lineage>
        <taxon>Bacteria</taxon>
        <taxon>Pseudomonadati</taxon>
        <taxon>Pseudomonadota</taxon>
        <taxon>Alphaproteobacteria</taxon>
        <taxon>Sphingomonadales</taxon>
        <taxon>Sphingomonadaceae</taxon>
        <taxon>Parasphingopyxis</taxon>
    </lineage>
</organism>
<dbReference type="EC" id="2.7.13.3" evidence="2"/>
<protein>
    <recommendedName>
        <fullName evidence="2">histidine kinase</fullName>
        <ecNumber evidence="2">2.7.13.3</ecNumber>
    </recommendedName>
</protein>
<keyword evidence="6" id="KW-0418">Kinase</keyword>
<dbReference type="Gene3D" id="3.30.565.10">
    <property type="entry name" value="Histidine kinase-like ATPase, C-terminal domain"/>
    <property type="match status" value="1"/>
</dbReference>
<feature type="transmembrane region" description="Helical" evidence="4">
    <location>
        <begin position="32"/>
        <end position="53"/>
    </location>
</feature>
<feature type="transmembrane region" description="Helical" evidence="4">
    <location>
        <begin position="59"/>
        <end position="79"/>
    </location>
</feature>
<dbReference type="PROSITE" id="PS50109">
    <property type="entry name" value="HIS_KIN"/>
    <property type="match status" value="1"/>
</dbReference>
<dbReference type="SUPFAM" id="SSF55781">
    <property type="entry name" value="GAF domain-like"/>
    <property type="match status" value="1"/>
</dbReference>
<keyword evidence="4" id="KW-0472">Membrane</keyword>
<name>A0A3D9FGU8_9SPHN</name>
<evidence type="ECO:0000256" key="2">
    <source>
        <dbReference type="ARBA" id="ARBA00012438"/>
    </source>
</evidence>
<comment type="caution">
    <text evidence="6">The sequence shown here is derived from an EMBL/GenBank/DDBJ whole genome shotgun (WGS) entry which is preliminary data.</text>
</comment>
<feature type="domain" description="Histidine kinase" evidence="5">
    <location>
        <begin position="481"/>
        <end position="683"/>
    </location>
</feature>
<dbReference type="InterPro" id="IPR005467">
    <property type="entry name" value="His_kinase_dom"/>
</dbReference>
<dbReference type="InterPro" id="IPR014265">
    <property type="entry name" value="XrtA/PrsK"/>
</dbReference>
<feature type="transmembrane region" description="Helical" evidence="4">
    <location>
        <begin position="122"/>
        <end position="152"/>
    </location>
</feature>
<dbReference type="AlphaFoldDB" id="A0A3D9FGU8"/>
<dbReference type="PANTHER" id="PTHR43547:SF2">
    <property type="entry name" value="HYBRID SIGNAL TRANSDUCTION HISTIDINE KINASE C"/>
    <property type="match status" value="1"/>
</dbReference>
<keyword evidence="4" id="KW-0812">Transmembrane</keyword>
<keyword evidence="3" id="KW-0597">Phosphoprotein</keyword>
<reference evidence="6 7" key="1">
    <citation type="submission" date="2018-07" db="EMBL/GenBank/DDBJ databases">
        <title>Genomic Encyclopedia of Type Strains, Phase IV (KMG-IV): sequencing the most valuable type-strain genomes for metagenomic binning, comparative biology and taxonomic classification.</title>
        <authorList>
            <person name="Goeker M."/>
        </authorList>
    </citation>
    <scope>NUCLEOTIDE SEQUENCE [LARGE SCALE GENOMIC DNA]</scope>
    <source>
        <strain evidence="6 7">DSM 26725</strain>
    </source>
</reference>
<dbReference type="InterPro" id="IPR004358">
    <property type="entry name" value="Sig_transdc_His_kin-like_C"/>
</dbReference>
<dbReference type="InterPro" id="IPR036890">
    <property type="entry name" value="HATPase_C_sf"/>
</dbReference>
<dbReference type="EMBL" id="QRDP01000004">
    <property type="protein sequence ID" value="RED16868.1"/>
    <property type="molecule type" value="Genomic_DNA"/>
</dbReference>
<dbReference type="InterPro" id="IPR003594">
    <property type="entry name" value="HATPase_dom"/>
</dbReference>
<dbReference type="NCBIfam" id="TIGR02916">
    <property type="entry name" value="PEP_his_kin"/>
    <property type="match status" value="1"/>
</dbReference>
<evidence type="ECO:0000256" key="1">
    <source>
        <dbReference type="ARBA" id="ARBA00000085"/>
    </source>
</evidence>
<keyword evidence="4" id="KW-1133">Transmembrane helix</keyword>
<dbReference type="PRINTS" id="PR00344">
    <property type="entry name" value="BCTRLSENSOR"/>
</dbReference>
<dbReference type="PANTHER" id="PTHR43547">
    <property type="entry name" value="TWO-COMPONENT HISTIDINE KINASE"/>
    <property type="match status" value="1"/>
</dbReference>